<keyword evidence="1" id="KW-0175">Coiled coil</keyword>
<dbReference type="Proteomes" id="UP000253951">
    <property type="component" value="Chromosome"/>
</dbReference>
<evidence type="ECO:0000313" key="3">
    <source>
        <dbReference type="EMBL" id="AXG74826.1"/>
    </source>
</evidence>
<keyword evidence="4" id="KW-1185">Reference proteome</keyword>
<protein>
    <submittedName>
        <fullName evidence="3">Anti-sigma factor</fullName>
    </submittedName>
</protein>
<keyword evidence="2" id="KW-0472">Membrane</keyword>
<accession>A0A345HE16</accession>
<dbReference type="RefSeq" id="WP_114678584.1">
    <property type="nucleotide sequence ID" value="NZ_CP031188.1"/>
</dbReference>
<dbReference type="KEGG" id="fat:DVK85_11530"/>
<keyword evidence="2" id="KW-1133">Transmembrane helix</keyword>
<keyword evidence="2" id="KW-0812">Transmembrane</keyword>
<gene>
    <name evidence="3" type="ORF">DVK85_11530</name>
</gene>
<evidence type="ECO:0000256" key="2">
    <source>
        <dbReference type="SAM" id="Phobius"/>
    </source>
</evidence>
<dbReference type="AlphaFoldDB" id="A0A345HE16"/>
<evidence type="ECO:0000256" key="1">
    <source>
        <dbReference type="SAM" id="Coils"/>
    </source>
</evidence>
<feature type="coiled-coil region" evidence="1">
    <location>
        <begin position="113"/>
        <end position="168"/>
    </location>
</feature>
<dbReference type="OrthoDB" id="1143801at2"/>
<name>A0A345HE16_9FLAO</name>
<sequence>MKNEKDNLEQLFSQLKNDWDTEKPADGHELRFMQRLENKPKKKKTIAWTKIIVPIAASIAILLGVFVTYQPEEPKTAELSPEVKETQLYFASIIKSEMTKIERESTPETKKIVQDAMVQMDLLESDYNKLILELKEKGENKKIIHAMITNLQTRISFLERVLTQIENTQKIKNRHYENNNA</sequence>
<reference evidence="3 4" key="1">
    <citation type="submission" date="2018-07" db="EMBL/GenBank/DDBJ databases">
        <title>Complete genome sequence of Flavobacterium arcticum type strain SM1502T.</title>
        <authorList>
            <person name="Li Y."/>
            <person name="Li D.-D."/>
        </authorList>
    </citation>
    <scope>NUCLEOTIDE SEQUENCE [LARGE SCALE GENOMIC DNA]</scope>
    <source>
        <strain evidence="3 4">SM1502</strain>
    </source>
</reference>
<feature type="transmembrane region" description="Helical" evidence="2">
    <location>
        <begin position="51"/>
        <end position="69"/>
    </location>
</feature>
<dbReference type="EMBL" id="CP031188">
    <property type="protein sequence ID" value="AXG74826.1"/>
    <property type="molecule type" value="Genomic_DNA"/>
</dbReference>
<proteinExistence type="predicted"/>
<evidence type="ECO:0000313" key="4">
    <source>
        <dbReference type="Proteomes" id="UP000253951"/>
    </source>
</evidence>
<organism evidence="3 4">
    <name type="scientific">Flavobacterium arcticum</name>
    <dbReference type="NCBI Taxonomy" id="1784713"/>
    <lineage>
        <taxon>Bacteria</taxon>
        <taxon>Pseudomonadati</taxon>
        <taxon>Bacteroidota</taxon>
        <taxon>Flavobacteriia</taxon>
        <taxon>Flavobacteriales</taxon>
        <taxon>Flavobacteriaceae</taxon>
        <taxon>Flavobacterium</taxon>
    </lineage>
</organism>